<evidence type="ECO:0000313" key="4">
    <source>
        <dbReference type="Proteomes" id="UP000475582"/>
    </source>
</evidence>
<dbReference type="OrthoDB" id="384721at2"/>
<evidence type="ECO:0000256" key="1">
    <source>
        <dbReference type="SAM" id="MobiDB-lite"/>
    </source>
</evidence>
<sequence>MLIDADGNFWFGDEFGPFLIKTDRTGKVLTREIPVPNTLALGGNRLVQTSNNPVSGGRHGQPAQLPLAGKHDHQHFAHPHLHAVRTRAEHRHR</sequence>
<dbReference type="Pfam" id="PF13449">
    <property type="entry name" value="Phytase-like"/>
    <property type="match status" value="1"/>
</dbReference>
<protein>
    <recommendedName>
        <fullName evidence="2">Phytase-like domain-containing protein</fullName>
    </recommendedName>
</protein>
<dbReference type="InterPro" id="IPR027372">
    <property type="entry name" value="Phytase-like_dom"/>
</dbReference>
<feature type="domain" description="Phytase-like" evidence="2">
    <location>
        <begin position="3"/>
        <end position="44"/>
    </location>
</feature>
<organism evidence="3 4">
    <name type="scientific">Duganella radicis</name>
    <dbReference type="NCBI Taxonomy" id="551988"/>
    <lineage>
        <taxon>Bacteria</taxon>
        <taxon>Pseudomonadati</taxon>
        <taxon>Pseudomonadota</taxon>
        <taxon>Betaproteobacteria</taxon>
        <taxon>Burkholderiales</taxon>
        <taxon>Oxalobacteraceae</taxon>
        <taxon>Telluria group</taxon>
        <taxon>Duganella</taxon>
    </lineage>
</organism>
<evidence type="ECO:0000313" key="3">
    <source>
        <dbReference type="EMBL" id="MTV36967.1"/>
    </source>
</evidence>
<comment type="caution">
    <text evidence="3">The sequence shown here is derived from an EMBL/GenBank/DDBJ whole genome shotgun (WGS) entry which is preliminary data.</text>
</comment>
<accession>A0A6L6PEC3</accession>
<feature type="region of interest" description="Disordered" evidence="1">
    <location>
        <begin position="45"/>
        <end position="66"/>
    </location>
</feature>
<proteinExistence type="predicted"/>
<reference evidence="3 4" key="1">
    <citation type="submission" date="2019-11" db="EMBL/GenBank/DDBJ databases">
        <title>Type strains purchased from KCTC, JCM and DSMZ.</title>
        <authorList>
            <person name="Lu H."/>
        </authorList>
    </citation>
    <scope>NUCLEOTIDE SEQUENCE [LARGE SCALE GENOMIC DNA]</scope>
    <source>
        <strain evidence="3 4">KCTC 22382</strain>
    </source>
</reference>
<evidence type="ECO:0000259" key="2">
    <source>
        <dbReference type="Pfam" id="PF13449"/>
    </source>
</evidence>
<gene>
    <name evidence="3" type="ORF">GM676_05145</name>
</gene>
<name>A0A6L6PEC3_9BURK</name>
<dbReference type="Proteomes" id="UP000475582">
    <property type="component" value="Unassembled WGS sequence"/>
</dbReference>
<dbReference type="AlphaFoldDB" id="A0A6L6PEC3"/>
<keyword evidence="4" id="KW-1185">Reference proteome</keyword>
<dbReference type="EMBL" id="WNKY01000003">
    <property type="protein sequence ID" value="MTV36967.1"/>
    <property type="molecule type" value="Genomic_DNA"/>
</dbReference>